<proteinExistence type="inferred from homology"/>
<comment type="catalytic activity">
    <reaction evidence="1">
        <text>Hydrolysis of terminal non-reducing N-acetyl-D-hexosamine residues in N-acetyl-beta-D-hexosaminides.</text>
        <dbReference type="EC" id="3.2.1.52"/>
    </reaction>
</comment>
<evidence type="ECO:0000259" key="8">
    <source>
        <dbReference type="Pfam" id="PF00754"/>
    </source>
</evidence>
<feature type="active site" description="Proton donor" evidence="6">
    <location>
        <position position="330"/>
    </location>
</feature>
<evidence type="ECO:0000256" key="4">
    <source>
        <dbReference type="ARBA" id="ARBA00022801"/>
    </source>
</evidence>
<evidence type="ECO:0000313" key="11">
    <source>
        <dbReference type="EMBL" id="SKB26079.1"/>
    </source>
</evidence>
<feature type="domain" description="GH29D-like beta-sandwich" evidence="10">
    <location>
        <begin position="546"/>
        <end position="597"/>
    </location>
</feature>
<dbReference type="Pfam" id="PF00754">
    <property type="entry name" value="F5_F8_type_C"/>
    <property type="match status" value="1"/>
</dbReference>
<dbReference type="CDD" id="cd06563">
    <property type="entry name" value="GH20_chitobiase-like"/>
    <property type="match status" value="1"/>
</dbReference>
<dbReference type="PANTHER" id="PTHR22600:SF57">
    <property type="entry name" value="BETA-N-ACETYLHEXOSAMINIDASE"/>
    <property type="match status" value="1"/>
</dbReference>
<dbReference type="InterPro" id="IPR059177">
    <property type="entry name" value="GH29D-like_dom"/>
</dbReference>
<reference evidence="11 12" key="1">
    <citation type="submission" date="2017-02" db="EMBL/GenBank/DDBJ databases">
        <authorList>
            <person name="Peterson S.W."/>
        </authorList>
    </citation>
    <scope>NUCLEOTIDE SEQUENCE [LARGE SCALE GENOMIC DNA]</scope>
    <source>
        <strain evidence="11 12">DSM 22899</strain>
    </source>
</reference>
<name>A0A1T4ZU92_9SPHI</name>
<dbReference type="STRING" id="623280.SAMN05660226_00073"/>
<dbReference type="EMBL" id="FUYS01000001">
    <property type="protein sequence ID" value="SKB26079.1"/>
    <property type="molecule type" value="Genomic_DNA"/>
</dbReference>
<evidence type="ECO:0000256" key="6">
    <source>
        <dbReference type="PIRSR" id="PIRSR625705-1"/>
    </source>
</evidence>
<evidence type="ECO:0000256" key="2">
    <source>
        <dbReference type="ARBA" id="ARBA00006285"/>
    </source>
</evidence>
<dbReference type="Pfam" id="PF13290">
    <property type="entry name" value="CHB_HEX_C_1"/>
    <property type="match status" value="1"/>
</dbReference>
<dbReference type="Pfam" id="PF00728">
    <property type="entry name" value="Glyco_hydro_20"/>
    <property type="match status" value="1"/>
</dbReference>
<evidence type="ECO:0000256" key="1">
    <source>
        <dbReference type="ARBA" id="ARBA00001231"/>
    </source>
</evidence>
<dbReference type="GO" id="GO:0005975">
    <property type="term" value="P:carbohydrate metabolic process"/>
    <property type="evidence" value="ECO:0007669"/>
    <property type="project" value="InterPro"/>
</dbReference>
<evidence type="ECO:0000256" key="3">
    <source>
        <dbReference type="ARBA" id="ARBA00012663"/>
    </source>
</evidence>
<dbReference type="GO" id="GO:0016020">
    <property type="term" value="C:membrane"/>
    <property type="evidence" value="ECO:0007669"/>
    <property type="project" value="TreeGrafter"/>
</dbReference>
<dbReference type="InterPro" id="IPR008979">
    <property type="entry name" value="Galactose-bd-like_sf"/>
</dbReference>
<evidence type="ECO:0000259" key="9">
    <source>
        <dbReference type="Pfam" id="PF02838"/>
    </source>
</evidence>
<dbReference type="OrthoDB" id="1006965at2"/>
<dbReference type="InterPro" id="IPR015883">
    <property type="entry name" value="Glyco_hydro_20_cat"/>
</dbReference>
<dbReference type="Gene3D" id="3.20.20.80">
    <property type="entry name" value="Glycosidases"/>
    <property type="match status" value="1"/>
</dbReference>
<comment type="similarity">
    <text evidence="2">Belongs to the glycosyl hydrolase 20 family.</text>
</comment>
<evidence type="ECO:0000313" key="12">
    <source>
        <dbReference type="Proteomes" id="UP000190541"/>
    </source>
</evidence>
<dbReference type="PANTHER" id="PTHR22600">
    <property type="entry name" value="BETA-HEXOSAMINIDASE"/>
    <property type="match status" value="1"/>
</dbReference>
<dbReference type="Proteomes" id="UP000190541">
    <property type="component" value="Unassembled WGS sequence"/>
</dbReference>
<dbReference type="InterPro" id="IPR029018">
    <property type="entry name" value="Hex-like_dom2"/>
</dbReference>
<feature type="domain" description="Glycoside hydrolase family 20 catalytic" evidence="7">
    <location>
        <begin position="157"/>
        <end position="499"/>
    </location>
</feature>
<dbReference type="SUPFAM" id="SSF51445">
    <property type="entry name" value="(Trans)glycosidases"/>
    <property type="match status" value="1"/>
</dbReference>
<feature type="domain" description="Beta-hexosaminidase bacterial type N-terminal" evidence="9">
    <location>
        <begin position="29"/>
        <end position="153"/>
    </location>
</feature>
<gene>
    <name evidence="11" type="ORF">SAMN05660226_00073</name>
</gene>
<evidence type="ECO:0000259" key="10">
    <source>
        <dbReference type="Pfam" id="PF13290"/>
    </source>
</evidence>
<dbReference type="RefSeq" id="WP_079714824.1">
    <property type="nucleotide sequence ID" value="NZ_FUYS01000001.1"/>
</dbReference>
<sequence length="755" mass="84774">MTQYAPRLILGFWVIPLIAVMSARAQHQVSIIPKPQTLEIHEGEFVFPANTPCYAFEPFLEVAALLDDHPFAAFAPVERIKSHRRIPEAGVRLVEARDIDKLAPDAYRLLIDTSGITITAHQPAAMRYGILTLMQLAYTLPNGGVLPAMLIEDKPRFGYRGLHLDVSGHFYPVSFLKKFIDIMALYKFNSFHWHLAGGPGWRLEIKRYPELTQKAAWRTHTRWKDWWQKGRRYLPAGHPNASGGYYTQDEARDLVAYAKRKGITIVPEIDVLGHADEVLAVYPQLSCTGRPYQHGEFCIGNEETFTFLRHVLEEVVDIFPSTYIHIGGDEANGNAWEACPKCQALMEKKGLKDVNELQRDVVKRLNTFLQSYDRKLIGPDEILGKGLPADATIMGWRGTVGGIRAANAGHDVIMTPDSHLYFDHYQGNPSTQPEAAGGYTPVQKVYGYEPVSDDIAADKRKHVLGAQGNIRTEYMPTADHVEYMVFPRALALAEVVWSASADRDWNDFQRRLQHHYPLLQRLHVNYYRPSYEVDIAVDFNADTLTNTISMATEQRELGIRYTTDGKEPDAESPVYTKPIELAVPAVVKAAYFVDSGRVGPVAAAKADIHKAIGKSITYQTSWDDAYPAQAESTLLNGQKGGKHADDGQWQGFTNHIDVTVDFERRESMNNVAISFLQDPAINAYQPGEVKVLLSDNGKNFREAGTLVNGASPQEKFRQVRTFELKFDTAQTARYLRIVATNVRNALLLADEVVVY</sequence>
<protein>
    <recommendedName>
        <fullName evidence="3">beta-N-acetylhexosaminidase</fullName>
        <ecNumber evidence="3">3.2.1.52</ecNumber>
    </recommendedName>
</protein>
<dbReference type="InterPro" id="IPR017853">
    <property type="entry name" value="GH"/>
</dbReference>
<dbReference type="SUPFAM" id="SSF55545">
    <property type="entry name" value="beta-N-acetylhexosaminidase-like domain"/>
    <property type="match status" value="1"/>
</dbReference>
<dbReference type="PRINTS" id="PR00738">
    <property type="entry name" value="GLHYDRLASE20"/>
</dbReference>
<dbReference type="InterPro" id="IPR025705">
    <property type="entry name" value="Beta_hexosaminidase_sua/sub"/>
</dbReference>
<evidence type="ECO:0000256" key="5">
    <source>
        <dbReference type="ARBA" id="ARBA00023295"/>
    </source>
</evidence>
<keyword evidence="4" id="KW-0378">Hydrolase</keyword>
<dbReference type="EC" id="3.2.1.52" evidence="3"/>
<dbReference type="GO" id="GO:0004563">
    <property type="term" value="F:beta-N-acetylhexosaminidase activity"/>
    <property type="evidence" value="ECO:0007669"/>
    <property type="project" value="UniProtKB-EC"/>
</dbReference>
<organism evidence="11 12">
    <name type="scientific">Parapedobacter luteus</name>
    <dbReference type="NCBI Taxonomy" id="623280"/>
    <lineage>
        <taxon>Bacteria</taxon>
        <taxon>Pseudomonadati</taxon>
        <taxon>Bacteroidota</taxon>
        <taxon>Sphingobacteriia</taxon>
        <taxon>Sphingobacteriales</taxon>
        <taxon>Sphingobacteriaceae</taxon>
        <taxon>Parapedobacter</taxon>
    </lineage>
</organism>
<dbReference type="Gene3D" id="2.60.120.260">
    <property type="entry name" value="Galactose-binding domain-like"/>
    <property type="match status" value="1"/>
</dbReference>
<accession>A0A1T4ZU92</accession>
<dbReference type="SUPFAM" id="SSF49785">
    <property type="entry name" value="Galactose-binding domain-like"/>
    <property type="match status" value="1"/>
</dbReference>
<feature type="domain" description="F5/8 type C" evidence="8">
    <location>
        <begin position="623"/>
        <end position="744"/>
    </location>
</feature>
<evidence type="ECO:0000259" key="7">
    <source>
        <dbReference type="Pfam" id="PF00728"/>
    </source>
</evidence>
<dbReference type="AlphaFoldDB" id="A0A1T4ZU92"/>
<dbReference type="GO" id="GO:0030203">
    <property type="term" value="P:glycosaminoglycan metabolic process"/>
    <property type="evidence" value="ECO:0007669"/>
    <property type="project" value="TreeGrafter"/>
</dbReference>
<dbReference type="Pfam" id="PF02838">
    <property type="entry name" value="Glyco_hydro_20b"/>
    <property type="match status" value="1"/>
</dbReference>
<keyword evidence="5" id="KW-0326">Glycosidase</keyword>
<keyword evidence="12" id="KW-1185">Reference proteome</keyword>
<dbReference type="InterPro" id="IPR000421">
    <property type="entry name" value="FA58C"/>
</dbReference>
<dbReference type="Gene3D" id="3.30.379.10">
    <property type="entry name" value="Chitobiase/beta-hexosaminidase domain 2-like"/>
    <property type="match status" value="1"/>
</dbReference>
<dbReference type="InterPro" id="IPR015882">
    <property type="entry name" value="HEX_bac_N"/>
</dbReference>